<feature type="region of interest" description="Disordered" evidence="1">
    <location>
        <begin position="150"/>
        <end position="184"/>
    </location>
</feature>
<accession>A0A1B6MHH9</accession>
<feature type="compositionally biased region" description="Basic and acidic residues" evidence="1">
    <location>
        <begin position="150"/>
        <end position="160"/>
    </location>
</feature>
<name>A0A1B6MHH9_9HEMI</name>
<organism evidence="3">
    <name type="scientific">Graphocephala atropunctata</name>
    <dbReference type="NCBI Taxonomy" id="36148"/>
    <lineage>
        <taxon>Eukaryota</taxon>
        <taxon>Metazoa</taxon>
        <taxon>Ecdysozoa</taxon>
        <taxon>Arthropoda</taxon>
        <taxon>Hexapoda</taxon>
        <taxon>Insecta</taxon>
        <taxon>Pterygota</taxon>
        <taxon>Neoptera</taxon>
        <taxon>Paraneoptera</taxon>
        <taxon>Hemiptera</taxon>
        <taxon>Auchenorrhyncha</taxon>
        <taxon>Membracoidea</taxon>
        <taxon>Cicadellidae</taxon>
        <taxon>Cicadellinae</taxon>
        <taxon>Cicadellini</taxon>
        <taxon>Graphocephala</taxon>
    </lineage>
</organism>
<feature type="transmembrane region" description="Helical" evidence="2">
    <location>
        <begin position="74"/>
        <end position="99"/>
    </location>
</feature>
<dbReference type="AlphaFoldDB" id="A0A1B6MHH9"/>
<reference evidence="3" key="1">
    <citation type="submission" date="2015-11" db="EMBL/GenBank/DDBJ databases">
        <title>De novo transcriptome assembly of four potential Pierce s Disease insect vectors from Arizona vineyards.</title>
        <authorList>
            <person name="Tassone E.E."/>
        </authorList>
    </citation>
    <scope>NUCLEOTIDE SEQUENCE</scope>
</reference>
<gene>
    <name evidence="3" type="ORF">g.31234</name>
</gene>
<proteinExistence type="predicted"/>
<keyword evidence="2" id="KW-0472">Membrane</keyword>
<protein>
    <submittedName>
        <fullName evidence="3">Uncharacterized protein</fullName>
    </submittedName>
</protein>
<keyword evidence="2" id="KW-0812">Transmembrane</keyword>
<dbReference type="EMBL" id="GEBQ01004604">
    <property type="protein sequence ID" value="JAT35373.1"/>
    <property type="molecule type" value="Transcribed_RNA"/>
</dbReference>
<evidence type="ECO:0000256" key="1">
    <source>
        <dbReference type="SAM" id="MobiDB-lite"/>
    </source>
</evidence>
<feature type="compositionally biased region" description="Polar residues" evidence="1">
    <location>
        <begin position="161"/>
        <end position="175"/>
    </location>
</feature>
<evidence type="ECO:0000313" key="3">
    <source>
        <dbReference type="EMBL" id="JAT35373.1"/>
    </source>
</evidence>
<sequence length="184" mass="20185">MVQVWHSALASQISDIISIPEDGSQCEESLSISGSESTCEVKPNGANSPPGLPNVQQVKVSPSKPDDAVPLSRATVLLVISTTLLIALFLSAAVLMYRLSLLQHSFGSRGSRSLFEVQEFLDMNLNNLYKVRQSLETLSLMLENEKEKTALKEVERHDSETTPTTAESELPQSQQRKTEELLAS</sequence>
<evidence type="ECO:0000256" key="2">
    <source>
        <dbReference type="SAM" id="Phobius"/>
    </source>
</evidence>
<keyword evidence="2" id="KW-1133">Transmembrane helix</keyword>